<organism evidence="1 2">
    <name type="scientific">Pleionea litopenaei</name>
    <dbReference type="NCBI Taxonomy" id="3070815"/>
    <lineage>
        <taxon>Bacteria</taxon>
        <taxon>Pseudomonadati</taxon>
        <taxon>Pseudomonadota</taxon>
        <taxon>Gammaproteobacteria</taxon>
        <taxon>Oceanospirillales</taxon>
        <taxon>Pleioneaceae</taxon>
        <taxon>Pleionea</taxon>
    </lineage>
</organism>
<evidence type="ECO:0000313" key="1">
    <source>
        <dbReference type="EMBL" id="WMS86827.1"/>
    </source>
</evidence>
<dbReference type="Proteomes" id="UP001239782">
    <property type="component" value="Chromosome"/>
</dbReference>
<reference evidence="1 2" key="1">
    <citation type="submission" date="2023-08" db="EMBL/GenBank/DDBJ databases">
        <title>Pleionea litopenaei sp. nov., isolated from stomach of juvenile Litopenaeus vannamei.</title>
        <authorList>
            <person name="Rho A.M."/>
            <person name="Hwang C.Y."/>
        </authorList>
    </citation>
    <scope>NUCLEOTIDE SEQUENCE [LARGE SCALE GENOMIC DNA]</scope>
    <source>
        <strain evidence="1 2">HL-JVS1</strain>
    </source>
</reference>
<dbReference type="RefSeq" id="WP_309201972.1">
    <property type="nucleotide sequence ID" value="NZ_CP133548.1"/>
</dbReference>
<dbReference type="KEGG" id="plei:Q9312_16525"/>
<dbReference type="EMBL" id="CP133548">
    <property type="protein sequence ID" value="WMS86827.1"/>
    <property type="molecule type" value="Genomic_DNA"/>
</dbReference>
<dbReference type="AlphaFoldDB" id="A0AA51X622"/>
<evidence type="ECO:0000313" key="2">
    <source>
        <dbReference type="Proteomes" id="UP001239782"/>
    </source>
</evidence>
<accession>A0AA51X622</accession>
<proteinExistence type="predicted"/>
<name>A0AA51X622_9GAMM</name>
<gene>
    <name evidence="1" type="ORF">Q9312_16525</name>
</gene>
<protein>
    <submittedName>
        <fullName evidence="1">Uncharacterized protein</fullName>
    </submittedName>
</protein>
<keyword evidence="2" id="KW-1185">Reference proteome</keyword>
<sequence length="125" mass="14450">MKKFGIMLAIVFFCGGIMALPKYAKTKYYYSDSSRTTLVGMFVSGCGVNTIHFKGERTDYMDMDPVIYDCGQLGNLRFSSDYGRCFRQHSFSIEDEDENGYIDGYRNLHECTYPLWYENPFDNGI</sequence>